<evidence type="ECO:0000256" key="11">
    <source>
        <dbReference type="PROSITE-ProRule" id="PRU10141"/>
    </source>
</evidence>
<evidence type="ECO:0000259" key="13">
    <source>
        <dbReference type="PROSITE" id="PS50011"/>
    </source>
</evidence>
<dbReference type="eggNOG" id="KOG0605">
    <property type="taxonomic scope" value="Eukaryota"/>
</dbReference>
<keyword evidence="7" id="KW-0418">Kinase</keyword>
<dbReference type="PANTHER" id="PTHR22988:SF76">
    <property type="entry name" value="CHROMOSOME UNDETERMINED SCAFFOLD_135, WHOLE GENOME SHOTGUN SEQUENCE"/>
    <property type="match status" value="1"/>
</dbReference>
<dbReference type="InterPro" id="IPR050839">
    <property type="entry name" value="Rho-assoc_Ser/Thr_Kinase"/>
</dbReference>
<dbReference type="Gene3D" id="3.30.200.20">
    <property type="entry name" value="Phosphorylase Kinase, domain 1"/>
    <property type="match status" value="1"/>
</dbReference>
<dbReference type="RefSeq" id="XP_002506253.1">
    <property type="nucleotide sequence ID" value="XM_002506207.1"/>
</dbReference>
<evidence type="ECO:0000313" key="16">
    <source>
        <dbReference type="Proteomes" id="UP000002009"/>
    </source>
</evidence>
<evidence type="ECO:0000256" key="10">
    <source>
        <dbReference type="ARBA" id="ARBA00048679"/>
    </source>
</evidence>
<dbReference type="OMA" id="KKYFHGY"/>
<evidence type="ECO:0000259" key="14">
    <source>
        <dbReference type="PROSITE" id="PS51285"/>
    </source>
</evidence>
<keyword evidence="6 11" id="KW-0547">Nucleotide-binding</keyword>
<dbReference type="PROSITE" id="PS00108">
    <property type="entry name" value="PROTEIN_KINASE_ST"/>
    <property type="match status" value="1"/>
</dbReference>
<dbReference type="InterPro" id="IPR017441">
    <property type="entry name" value="Protein_kinase_ATP_BS"/>
</dbReference>
<dbReference type="GeneID" id="8248972"/>
<evidence type="ECO:0000256" key="3">
    <source>
        <dbReference type="ARBA" id="ARBA00022527"/>
    </source>
</evidence>
<keyword evidence="3" id="KW-0723">Serine/threonine-protein kinase</keyword>
<comment type="catalytic activity">
    <reaction evidence="10">
        <text>L-seryl-[protein] + ATP = O-phospho-L-seryl-[protein] + ADP + H(+)</text>
        <dbReference type="Rhea" id="RHEA:17989"/>
        <dbReference type="Rhea" id="RHEA-COMP:9863"/>
        <dbReference type="Rhea" id="RHEA-COMP:11604"/>
        <dbReference type="ChEBI" id="CHEBI:15378"/>
        <dbReference type="ChEBI" id="CHEBI:29999"/>
        <dbReference type="ChEBI" id="CHEBI:30616"/>
        <dbReference type="ChEBI" id="CHEBI:83421"/>
        <dbReference type="ChEBI" id="CHEBI:456216"/>
        <dbReference type="EC" id="2.7.11.1"/>
    </reaction>
</comment>
<protein>
    <recommendedName>
        <fullName evidence="2">non-specific serine/threonine protein kinase</fullName>
        <ecNumber evidence="2">2.7.11.1</ecNumber>
    </recommendedName>
</protein>
<evidence type="ECO:0000256" key="12">
    <source>
        <dbReference type="SAM" id="MobiDB-lite"/>
    </source>
</evidence>
<dbReference type="FunFam" id="1.10.510.10:FF:000042">
    <property type="entry name" value="Non-specific serine/threonine protein kinase"/>
    <property type="match status" value="1"/>
</dbReference>
<gene>
    <name evidence="15" type="ORF">MICPUN_64236</name>
</gene>
<evidence type="ECO:0000256" key="8">
    <source>
        <dbReference type="ARBA" id="ARBA00022840"/>
    </source>
</evidence>
<feature type="region of interest" description="Disordered" evidence="12">
    <location>
        <begin position="1"/>
        <end position="40"/>
    </location>
</feature>
<evidence type="ECO:0000256" key="4">
    <source>
        <dbReference type="ARBA" id="ARBA00022553"/>
    </source>
</evidence>
<dbReference type="InterPro" id="IPR059233">
    <property type="entry name" value="MobB_NdrA/B/Cbk1"/>
</dbReference>
<dbReference type="FunFam" id="1.10.510.10:FF:000106">
    <property type="entry name" value="Non-specific serine/threonine protein kinase"/>
    <property type="match status" value="1"/>
</dbReference>
<keyword evidence="5" id="KW-0808">Transferase</keyword>
<feature type="region of interest" description="Disordered" evidence="12">
    <location>
        <begin position="491"/>
        <end position="546"/>
    </location>
</feature>
<evidence type="ECO:0000256" key="1">
    <source>
        <dbReference type="ARBA" id="ARBA00009903"/>
    </source>
</evidence>
<dbReference type="Pfam" id="PF00433">
    <property type="entry name" value="Pkinase_C"/>
    <property type="match status" value="1"/>
</dbReference>
<feature type="domain" description="Protein kinase" evidence="13">
    <location>
        <begin position="107"/>
        <end position="408"/>
    </location>
</feature>
<dbReference type="InterPro" id="IPR017892">
    <property type="entry name" value="Pkinase_C"/>
</dbReference>
<dbReference type="PANTHER" id="PTHR22988">
    <property type="entry name" value="MYOTONIC DYSTROPHY S/T KINASE-RELATED"/>
    <property type="match status" value="1"/>
</dbReference>
<dbReference type="InParanoid" id="C1EHI1"/>
<dbReference type="Proteomes" id="UP000002009">
    <property type="component" value="Chromosome 14"/>
</dbReference>
<sequence>MSSPGGTGWLGKMGGATRPPPAGGAPGAGVEPPTPETQKRVDAAKAYIENLYRNQQRSLQQRMERRAAVAGDEELPVEAKQELLQELDEQERKYTRLKRAKLTADDFEPLTIIGRGAFGEVRLVRDRSNGQIYAMKKLKKTEMVRRGQVDHVKAERNLLAEVHDEAVVKLYYSFQDDEFLYLVMEYLPGGDMMTLLMRRDTLTEDETRFYIAQTVLALETVHSANFIHRDIKPDNLLLDKDGHMKLSDFGLCKPVDQRLLDTLPEIAEEDGTPTPENEEAEGTVADPARRQAQLRHWHENRRRLAYSTVGTPDYIAPEVLLKKGYGLECDWWSVGAIMYEMLVGYPPFYSDEPMTTCRKIVHWRHHLRFPAEVTLSPEARDLIERLLCDVNQRLGTAGVSEIKSHPFFYGIQWDKLYAMHAPYQPEVNGELDTQNFEQFDEDDAFAKKQRANAAASRKDLDFIGYTYKNFEVVGEEVQKKKSKAKPSLASIFPGAVTPEPKPAAESESSTPYHTAQFHGLAEESEEEEEAAAAAAAAVGRMSVADP</sequence>
<evidence type="ECO:0000256" key="2">
    <source>
        <dbReference type="ARBA" id="ARBA00012513"/>
    </source>
</evidence>
<proteinExistence type="inferred from homology"/>
<dbReference type="PROSITE" id="PS50011">
    <property type="entry name" value="PROTEIN_KINASE_DOM"/>
    <property type="match status" value="1"/>
</dbReference>
<evidence type="ECO:0000256" key="6">
    <source>
        <dbReference type="ARBA" id="ARBA00022741"/>
    </source>
</evidence>
<organism evidence="15 16">
    <name type="scientific">Micromonas commoda (strain RCC299 / NOUM17 / CCMP2709)</name>
    <name type="common">Picoplanktonic green alga</name>
    <dbReference type="NCBI Taxonomy" id="296587"/>
    <lineage>
        <taxon>Eukaryota</taxon>
        <taxon>Viridiplantae</taxon>
        <taxon>Chlorophyta</taxon>
        <taxon>Mamiellophyceae</taxon>
        <taxon>Mamiellales</taxon>
        <taxon>Mamiellaceae</taxon>
        <taxon>Micromonas</taxon>
    </lineage>
</organism>
<evidence type="ECO:0000256" key="7">
    <source>
        <dbReference type="ARBA" id="ARBA00022777"/>
    </source>
</evidence>
<evidence type="ECO:0000256" key="5">
    <source>
        <dbReference type="ARBA" id="ARBA00022679"/>
    </source>
</evidence>
<feature type="domain" description="AGC-kinase C-terminal" evidence="14">
    <location>
        <begin position="409"/>
        <end position="477"/>
    </location>
</feature>
<dbReference type="CDD" id="cd05599">
    <property type="entry name" value="STKc_NDR_like"/>
    <property type="match status" value="1"/>
</dbReference>
<evidence type="ECO:0000313" key="15">
    <source>
        <dbReference type="EMBL" id="ACO67511.1"/>
    </source>
</evidence>
<dbReference type="KEGG" id="mis:MICPUN_64236"/>
<dbReference type="SMART" id="SM00133">
    <property type="entry name" value="S_TK_X"/>
    <property type="match status" value="1"/>
</dbReference>
<dbReference type="AlphaFoldDB" id="C1EHI1"/>
<keyword evidence="4" id="KW-0597">Phosphoprotein</keyword>
<evidence type="ECO:0000256" key="9">
    <source>
        <dbReference type="ARBA" id="ARBA00047899"/>
    </source>
</evidence>
<dbReference type="GO" id="GO:0005524">
    <property type="term" value="F:ATP binding"/>
    <property type="evidence" value="ECO:0007669"/>
    <property type="project" value="UniProtKB-UniRule"/>
</dbReference>
<comment type="similarity">
    <text evidence="1">Belongs to the protein kinase superfamily. AGC Ser/Thr protein kinase family.</text>
</comment>
<dbReference type="InterPro" id="IPR000719">
    <property type="entry name" value="Prot_kinase_dom"/>
</dbReference>
<dbReference type="PROSITE" id="PS51285">
    <property type="entry name" value="AGC_KINASE_CTER"/>
    <property type="match status" value="1"/>
</dbReference>
<dbReference type="InterPro" id="IPR000961">
    <property type="entry name" value="AGC-kinase_C"/>
</dbReference>
<dbReference type="InterPro" id="IPR008271">
    <property type="entry name" value="Ser/Thr_kinase_AS"/>
</dbReference>
<dbReference type="FunFam" id="3.30.200.20:FF:000102">
    <property type="entry name" value="Non-specific serine/threonine protein kinase"/>
    <property type="match status" value="1"/>
</dbReference>
<dbReference type="PROSITE" id="PS00107">
    <property type="entry name" value="PROTEIN_KINASE_ATP"/>
    <property type="match status" value="1"/>
</dbReference>
<dbReference type="GO" id="GO:0004674">
    <property type="term" value="F:protein serine/threonine kinase activity"/>
    <property type="evidence" value="ECO:0007669"/>
    <property type="project" value="UniProtKB-KW"/>
</dbReference>
<dbReference type="Pfam" id="PF00069">
    <property type="entry name" value="Pkinase"/>
    <property type="match status" value="2"/>
</dbReference>
<feature type="compositionally biased region" description="Gly residues" evidence="12">
    <location>
        <begin position="1"/>
        <end position="14"/>
    </location>
</feature>
<dbReference type="STRING" id="296587.C1EHI1"/>
<comment type="catalytic activity">
    <reaction evidence="9">
        <text>L-threonyl-[protein] + ATP = O-phospho-L-threonyl-[protein] + ADP + H(+)</text>
        <dbReference type="Rhea" id="RHEA:46608"/>
        <dbReference type="Rhea" id="RHEA-COMP:11060"/>
        <dbReference type="Rhea" id="RHEA-COMP:11605"/>
        <dbReference type="ChEBI" id="CHEBI:15378"/>
        <dbReference type="ChEBI" id="CHEBI:30013"/>
        <dbReference type="ChEBI" id="CHEBI:30616"/>
        <dbReference type="ChEBI" id="CHEBI:61977"/>
        <dbReference type="ChEBI" id="CHEBI:456216"/>
        <dbReference type="EC" id="2.7.11.1"/>
    </reaction>
</comment>
<dbReference type="SUPFAM" id="SSF56112">
    <property type="entry name" value="Protein kinase-like (PK-like)"/>
    <property type="match status" value="1"/>
</dbReference>
<keyword evidence="8 11" id="KW-0067">ATP-binding</keyword>
<reference evidence="15 16" key="1">
    <citation type="journal article" date="2009" name="Science">
        <title>Green evolution and dynamic adaptations revealed by genomes of the marine picoeukaryotes Micromonas.</title>
        <authorList>
            <person name="Worden A.Z."/>
            <person name="Lee J.H."/>
            <person name="Mock T."/>
            <person name="Rouze P."/>
            <person name="Simmons M.P."/>
            <person name="Aerts A.L."/>
            <person name="Allen A.E."/>
            <person name="Cuvelier M.L."/>
            <person name="Derelle E."/>
            <person name="Everett M.V."/>
            <person name="Foulon E."/>
            <person name="Grimwood J."/>
            <person name="Gundlach H."/>
            <person name="Henrissat B."/>
            <person name="Napoli C."/>
            <person name="McDonald S.M."/>
            <person name="Parker M.S."/>
            <person name="Rombauts S."/>
            <person name="Salamov A."/>
            <person name="Von Dassow P."/>
            <person name="Badger J.H."/>
            <person name="Coutinho P.M."/>
            <person name="Demir E."/>
            <person name="Dubchak I."/>
            <person name="Gentemann C."/>
            <person name="Eikrem W."/>
            <person name="Gready J.E."/>
            <person name="John U."/>
            <person name="Lanier W."/>
            <person name="Lindquist E.A."/>
            <person name="Lucas S."/>
            <person name="Mayer K.F."/>
            <person name="Moreau H."/>
            <person name="Not F."/>
            <person name="Otillar R."/>
            <person name="Panaud O."/>
            <person name="Pangilinan J."/>
            <person name="Paulsen I."/>
            <person name="Piegu B."/>
            <person name="Poliakov A."/>
            <person name="Robbens S."/>
            <person name="Schmutz J."/>
            <person name="Toulza E."/>
            <person name="Wyss T."/>
            <person name="Zelensky A."/>
            <person name="Zhou K."/>
            <person name="Armbrust E.V."/>
            <person name="Bhattacharya D."/>
            <person name="Goodenough U.W."/>
            <person name="Van de Peer Y."/>
            <person name="Grigoriev I.V."/>
        </authorList>
    </citation>
    <scope>NUCLEOTIDE SEQUENCE [LARGE SCALE GENOMIC DNA]</scope>
    <source>
        <strain evidence="16">RCC299 / NOUM17</strain>
    </source>
</reference>
<feature type="binding site" evidence="11">
    <location>
        <position position="136"/>
    </location>
    <ligand>
        <name>ATP</name>
        <dbReference type="ChEBI" id="CHEBI:30616"/>
    </ligand>
</feature>
<dbReference type="OrthoDB" id="3638488at2759"/>
<dbReference type="Gene3D" id="1.10.510.10">
    <property type="entry name" value="Transferase(Phosphotransferase) domain 1"/>
    <property type="match status" value="1"/>
</dbReference>
<dbReference type="EC" id="2.7.11.1" evidence="2"/>
<dbReference type="GO" id="GO:0005737">
    <property type="term" value="C:cytoplasm"/>
    <property type="evidence" value="ECO:0007669"/>
    <property type="project" value="UniProtKB-ARBA"/>
</dbReference>
<name>C1EHI1_MICCC</name>
<dbReference type="EMBL" id="CP001332">
    <property type="protein sequence ID" value="ACO67511.1"/>
    <property type="molecule type" value="Genomic_DNA"/>
</dbReference>
<keyword evidence="16" id="KW-1185">Reference proteome</keyword>
<dbReference type="InterPro" id="IPR011009">
    <property type="entry name" value="Kinase-like_dom_sf"/>
</dbReference>
<dbReference type="FunCoup" id="C1EHI1">
    <property type="interactions" value="1676"/>
</dbReference>
<accession>C1EHI1</accession>
<dbReference type="SMART" id="SM00220">
    <property type="entry name" value="S_TKc"/>
    <property type="match status" value="1"/>
</dbReference>
<dbReference type="CDD" id="cd21742">
    <property type="entry name" value="MobB_NDR_LATS-like"/>
    <property type="match status" value="1"/>
</dbReference>